<dbReference type="FunFam" id="2.60.40.10:FF:000072">
    <property type="entry name" value="RIMS-binding protein 2 isoform X1"/>
    <property type="match status" value="1"/>
</dbReference>
<accession>A0A8K0C6M1</accession>
<keyword evidence="2 4" id="KW-0728">SH3 domain</keyword>
<dbReference type="Pfam" id="PF25523">
    <property type="entry name" value="Ig_RIMBP2"/>
    <property type="match status" value="1"/>
</dbReference>
<feature type="region of interest" description="Disordered" evidence="6">
    <location>
        <begin position="945"/>
        <end position="1027"/>
    </location>
</feature>
<dbReference type="FunFam" id="2.30.30.40:FF:000016">
    <property type="entry name" value="RIMS-binding protein 2 isoform X2"/>
    <property type="match status" value="1"/>
</dbReference>
<feature type="region of interest" description="Disordered" evidence="6">
    <location>
        <begin position="875"/>
        <end position="899"/>
    </location>
</feature>
<evidence type="ECO:0000256" key="3">
    <source>
        <dbReference type="ARBA" id="ARBA00022737"/>
    </source>
</evidence>
<protein>
    <recommendedName>
        <fullName evidence="11">RIMS-binding protein 2</fullName>
    </recommendedName>
</protein>
<feature type="compositionally biased region" description="Low complexity" evidence="6">
    <location>
        <begin position="887"/>
        <end position="899"/>
    </location>
</feature>
<dbReference type="FunFam" id="2.30.30.40:FF:000023">
    <property type="entry name" value="RIMS-binding protein 2 isoform F"/>
    <property type="match status" value="1"/>
</dbReference>
<organism evidence="9 10">
    <name type="scientific">Ignelater luminosus</name>
    <name type="common">Cucubano</name>
    <name type="synonym">Pyrophorus luminosus</name>
    <dbReference type="NCBI Taxonomy" id="2038154"/>
    <lineage>
        <taxon>Eukaryota</taxon>
        <taxon>Metazoa</taxon>
        <taxon>Ecdysozoa</taxon>
        <taxon>Arthropoda</taxon>
        <taxon>Hexapoda</taxon>
        <taxon>Insecta</taxon>
        <taxon>Pterygota</taxon>
        <taxon>Neoptera</taxon>
        <taxon>Endopterygota</taxon>
        <taxon>Coleoptera</taxon>
        <taxon>Polyphaga</taxon>
        <taxon>Elateriformia</taxon>
        <taxon>Elateroidea</taxon>
        <taxon>Elateridae</taxon>
        <taxon>Agrypninae</taxon>
        <taxon>Pyrophorini</taxon>
        <taxon>Ignelater</taxon>
    </lineage>
</organism>
<evidence type="ECO:0000256" key="5">
    <source>
        <dbReference type="SAM" id="Coils"/>
    </source>
</evidence>
<dbReference type="InterPro" id="IPR036028">
    <property type="entry name" value="SH3-like_dom_sf"/>
</dbReference>
<feature type="region of interest" description="Disordered" evidence="6">
    <location>
        <begin position="1326"/>
        <end position="1345"/>
    </location>
</feature>
<dbReference type="GO" id="GO:0045202">
    <property type="term" value="C:synapse"/>
    <property type="evidence" value="ECO:0007669"/>
    <property type="project" value="GOC"/>
</dbReference>
<dbReference type="InterPro" id="IPR013783">
    <property type="entry name" value="Ig-like_fold"/>
</dbReference>
<dbReference type="SUPFAM" id="SSF49265">
    <property type="entry name" value="Fibronectin type III"/>
    <property type="match status" value="2"/>
</dbReference>
<dbReference type="SUPFAM" id="SSF50044">
    <property type="entry name" value="SH3-domain"/>
    <property type="match status" value="3"/>
</dbReference>
<feature type="domain" description="Fibronectin type-III" evidence="8">
    <location>
        <begin position="580"/>
        <end position="673"/>
    </location>
</feature>
<evidence type="ECO:0000256" key="1">
    <source>
        <dbReference type="ARBA" id="ARBA00010749"/>
    </source>
</evidence>
<evidence type="ECO:0008006" key="11">
    <source>
        <dbReference type="Google" id="ProtNLM"/>
    </source>
</evidence>
<keyword evidence="5" id="KW-0175">Coiled coil</keyword>
<feature type="domain" description="SH3" evidence="7">
    <location>
        <begin position="455"/>
        <end position="519"/>
    </location>
</feature>
<dbReference type="Gene3D" id="2.60.40.10">
    <property type="entry name" value="Immunoglobulins"/>
    <property type="match status" value="3"/>
</dbReference>
<dbReference type="PROSITE" id="PS50853">
    <property type="entry name" value="FN3"/>
    <property type="match status" value="3"/>
</dbReference>
<proteinExistence type="inferred from homology"/>
<dbReference type="CDD" id="cd00063">
    <property type="entry name" value="FN3"/>
    <property type="match status" value="3"/>
</dbReference>
<dbReference type="Pfam" id="PF00041">
    <property type="entry name" value="fn3"/>
    <property type="match status" value="1"/>
</dbReference>
<feature type="region of interest" description="Disordered" evidence="6">
    <location>
        <begin position="1355"/>
        <end position="1381"/>
    </location>
</feature>
<evidence type="ECO:0000256" key="2">
    <source>
        <dbReference type="ARBA" id="ARBA00022443"/>
    </source>
</evidence>
<dbReference type="CDD" id="cd12013">
    <property type="entry name" value="SH3_RIM-BP_3"/>
    <property type="match status" value="1"/>
</dbReference>
<comment type="similarity">
    <text evidence="1">Belongs to the RIMBP family.</text>
</comment>
<comment type="caution">
    <text evidence="9">The sequence shown here is derived from an EMBL/GenBank/DDBJ whole genome shotgun (WGS) entry which is preliminary data.</text>
</comment>
<dbReference type="EMBL" id="VTPC01090736">
    <property type="protein sequence ID" value="KAF2881468.1"/>
    <property type="molecule type" value="Genomic_DNA"/>
</dbReference>
<dbReference type="Pfam" id="PF14604">
    <property type="entry name" value="SH3_9"/>
    <property type="match status" value="1"/>
</dbReference>
<keyword evidence="3" id="KW-0677">Repeat</keyword>
<feature type="compositionally biased region" description="Low complexity" evidence="6">
    <location>
        <begin position="1367"/>
        <end position="1379"/>
    </location>
</feature>
<dbReference type="PROSITE" id="PS50002">
    <property type="entry name" value="SH3"/>
    <property type="match status" value="3"/>
</dbReference>
<dbReference type="Proteomes" id="UP000801492">
    <property type="component" value="Unassembled WGS sequence"/>
</dbReference>
<sequence length="1414" mass="152852">MQLRAAEARKSELERAHAEAMAALRNCGSDLLEARQSRVRELEKKVALETVRCEELQLELSACQRGRVQLCNTSSQPWASNKGTEIERIMAKIEQDNRILAELDHSRSTTLGGGLQTSASSHALGESSPPISPITMSHTTPSIYPTSTLCGSATNCPHQGPSPLGYLPSSTNYNPPISQQYNSLGNPYTNKANPIGGLNSSAYQQIGHHQHLSTLGQMGISQTALVQSGLAQAGALSQTTGLGQAGIGQSSLGHSGIGASVLGTSLGQPTSVIGTSSILCNPTMGTSILPASTYTTSTISNPTFTHLVTNNPTSLPQAAYNNSSFSNPVSSSLPQYTLPYNPITTTSFSNNVTFSNPLSSQFNNMSLSGPAAMSIKLKPFEEVELAGRRVATPVTPHPPSWSLGPSLGMTDTRPLSRMMPDGLESEWGMHSTDRNYLNGHSTEGQVDMLDIPGKGRCSVYIARFSYDPEPEAEEELAVQAGDYLLVWGEPVGSGGYLDAETLDGRRGLVPSHFAQRLIGDDLLEFHQAVLTTLREEEISAETFAADIQRLNELAEMSEGQEDDTNEGDSADLFFSVLVPAPRNLTLERQLNKSVLIGWTAPDVGPGNQIESYHVYVDGVLKTTIKATERTRALVEGVDSNRPHRISVRSVTANRRTSRDAACTMIIGRDTHQLGPSAVRATNVTATSAVINWLPANSNHQHVVCVNNVEVRTVKPGVYRHTITGLTPNTQYRVTVRAKHHRASQNVANLAEDLPMPAAAHTDFRTLPKGLPDPPSEIMVEPGPQDGTLLVTWHPVQPPHHPGSIITGYAVYADGKKVTDVDSPTGDHALIDISKLLGLNPRHVTVKTKARDSQSVDSVPTPIPASVLRGGVVRARQQPHSAVPMHMRQQQQQQQRPPAGQQIIEHDENLSDKEIFPTSGGHRQPSGIPAIEITKESFDTNLSEDEIQDRRNPRHPQYLQQRQHRSTGQQRPEQQQQQQQQQQQPYYQQGAMPQNQRTPITARSVQQPVSSNARGGPPNTQVPPNAAPTAQKRARWFVALFDYDPATMSPNPDACEEELPFSEGDTIKVWGDKDADGFYWGECRGRRGYVPHNMVMEVEGGGQNRDRWGDIYANMPVKRMVALYDYDPQELSPNVDAEVELSFTTGQIINVYGEMDDDGFYMAEIDGVRGLVPSNFLTEAPDQYSSGQTSQQMVSAGRGQRGRGHGPGARGPPPPPRDNTARAMKRDACPVLPSQLDNATNTATPNTQVFTEHQGRGRGEMTGARGGNIVQGAPQPIGQQTYAQSTISTTSMSQPGVFGSQQPAFGGQQSAFTGQPTAFGGQQPTAFSGQNTGQQAFSGSGGATATRLQHKGVPQVVPTIGSSAPMGQTQQQQQQQQQQQGPNLMQKLNEITAPGGDILSKGKELIFMKFGLGGK</sequence>
<dbReference type="Gene3D" id="2.30.30.40">
    <property type="entry name" value="SH3 Domains"/>
    <property type="match status" value="3"/>
</dbReference>
<feature type="compositionally biased region" description="Polar residues" evidence="6">
    <location>
        <begin position="1182"/>
        <end position="1193"/>
    </location>
</feature>
<dbReference type="InterPro" id="IPR035755">
    <property type="entry name" value="RIM-BP_SH3_3"/>
</dbReference>
<feature type="compositionally biased region" description="Polar residues" evidence="6">
    <location>
        <begin position="1326"/>
        <end position="1337"/>
    </location>
</feature>
<feature type="compositionally biased region" description="Polar residues" evidence="6">
    <location>
        <begin position="990"/>
        <end position="1022"/>
    </location>
</feature>
<dbReference type="SMART" id="SM00326">
    <property type="entry name" value="SH3"/>
    <property type="match status" value="3"/>
</dbReference>
<feature type="region of interest" description="Disordered" evidence="6">
    <location>
        <begin position="110"/>
        <end position="139"/>
    </location>
</feature>
<evidence type="ECO:0000256" key="6">
    <source>
        <dbReference type="SAM" id="MobiDB-lite"/>
    </source>
</evidence>
<feature type="compositionally biased region" description="Low complexity" evidence="6">
    <location>
        <begin position="968"/>
        <end position="988"/>
    </location>
</feature>
<keyword evidence="10" id="KW-1185">Reference proteome</keyword>
<feature type="domain" description="Fibronectin type-III" evidence="8">
    <location>
        <begin position="674"/>
        <end position="756"/>
    </location>
</feature>
<dbReference type="InterPro" id="IPR057884">
    <property type="entry name" value="FN3_RIM-BP1/2/3"/>
</dbReference>
<feature type="domain" description="Fibronectin type-III" evidence="8">
    <location>
        <begin position="773"/>
        <end position="869"/>
    </location>
</feature>
<dbReference type="SMART" id="SM00060">
    <property type="entry name" value="FN3"/>
    <property type="match status" value="3"/>
</dbReference>
<feature type="region of interest" description="Disordered" evidence="6">
    <location>
        <begin position="1178"/>
        <end position="1221"/>
    </location>
</feature>
<evidence type="ECO:0000313" key="10">
    <source>
        <dbReference type="Proteomes" id="UP000801492"/>
    </source>
</evidence>
<dbReference type="CDD" id="cd12012">
    <property type="entry name" value="SH3_RIM-BP_2"/>
    <property type="match status" value="1"/>
</dbReference>
<dbReference type="InterPro" id="IPR001452">
    <property type="entry name" value="SH3_domain"/>
</dbReference>
<dbReference type="InterPro" id="IPR040325">
    <property type="entry name" value="RIMBP1/2/3"/>
</dbReference>
<dbReference type="FunFam" id="2.60.40.10:FF:001380">
    <property type="entry name" value="Peripheral-type benzodiazepine receptor-associated protein 1"/>
    <property type="match status" value="1"/>
</dbReference>
<dbReference type="Pfam" id="PF07653">
    <property type="entry name" value="SH3_2"/>
    <property type="match status" value="2"/>
</dbReference>
<evidence type="ECO:0000259" key="8">
    <source>
        <dbReference type="PROSITE" id="PS50853"/>
    </source>
</evidence>
<dbReference type="InterPro" id="IPR003961">
    <property type="entry name" value="FN3_dom"/>
</dbReference>
<dbReference type="GO" id="GO:0007274">
    <property type="term" value="P:neuromuscular synaptic transmission"/>
    <property type="evidence" value="ECO:0007669"/>
    <property type="project" value="TreeGrafter"/>
</dbReference>
<evidence type="ECO:0000256" key="4">
    <source>
        <dbReference type="PROSITE-ProRule" id="PRU00192"/>
    </source>
</evidence>
<dbReference type="OrthoDB" id="4158657at2759"/>
<dbReference type="InterPro" id="IPR035753">
    <property type="entry name" value="RIM-BP_SH3_2"/>
</dbReference>
<reference evidence="9" key="1">
    <citation type="submission" date="2019-08" db="EMBL/GenBank/DDBJ databases">
        <title>The genome of the North American firefly Photinus pyralis.</title>
        <authorList>
            <consortium name="Photinus pyralis genome working group"/>
            <person name="Fallon T.R."/>
            <person name="Sander Lower S.E."/>
            <person name="Weng J.-K."/>
        </authorList>
    </citation>
    <scope>NUCLEOTIDE SEQUENCE</scope>
    <source>
        <strain evidence="9">TRF0915ILg1</strain>
        <tissue evidence="9">Whole body</tissue>
    </source>
</reference>
<dbReference type="InterPro" id="IPR036116">
    <property type="entry name" value="FN3_sf"/>
</dbReference>
<feature type="domain" description="SH3" evidence="7">
    <location>
        <begin position="1031"/>
        <end position="1099"/>
    </location>
</feature>
<feature type="domain" description="SH3" evidence="7">
    <location>
        <begin position="1114"/>
        <end position="1181"/>
    </location>
</feature>
<dbReference type="PANTHER" id="PTHR14234">
    <property type="entry name" value="RIM BINDING PROTEIN-RELATED"/>
    <property type="match status" value="1"/>
</dbReference>
<dbReference type="PANTHER" id="PTHR14234:SF19">
    <property type="entry name" value="RIM-BINDING PROTEIN, ISOFORM F"/>
    <property type="match status" value="1"/>
</dbReference>
<evidence type="ECO:0000259" key="7">
    <source>
        <dbReference type="PROSITE" id="PS50002"/>
    </source>
</evidence>
<gene>
    <name evidence="9" type="ORF">ILUMI_24704</name>
</gene>
<evidence type="ECO:0000313" key="9">
    <source>
        <dbReference type="EMBL" id="KAF2881468.1"/>
    </source>
</evidence>
<name>A0A8K0C6M1_IGNLU</name>
<feature type="coiled-coil region" evidence="5">
    <location>
        <begin position="3"/>
        <end position="59"/>
    </location>
</feature>